<evidence type="ECO:0000313" key="3">
    <source>
        <dbReference type="Proteomes" id="UP001139971"/>
    </source>
</evidence>
<comment type="caution">
    <text evidence="2">The sequence shown here is derived from an EMBL/GenBank/DDBJ whole genome shotgun (WGS) entry which is preliminary data.</text>
</comment>
<dbReference type="Proteomes" id="UP001139971">
    <property type="component" value="Unassembled WGS sequence"/>
</dbReference>
<dbReference type="GO" id="GO:0015074">
    <property type="term" value="P:DNA integration"/>
    <property type="evidence" value="ECO:0007669"/>
    <property type="project" value="InterPro"/>
</dbReference>
<evidence type="ECO:0000259" key="1">
    <source>
        <dbReference type="PROSITE" id="PS50994"/>
    </source>
</evidence>
<dbReference type="EMBL" id="JAOVZO020000018">
    <property type="protein sequence ID" value="MDC8013999.1"/>
    <property type="molecule type" value="Genomic_DNA"/>
</dbReference>
<dbReference type="RefSeq" id="WP_263541642.1">
    <property type="nucleotide sequence ID" value="NZ_JAOVZO020000018.1"/>
</dbReference>
<dbReference type="PROSITE" id="PS50994">
    <property type="entry name" value="INTEGRASE"/>
    <property type="match status" value="1"/>
</dbReference>
<dbReference type="PANTHER" id="PTHR47515:SF1">
    <property type="entry name" value="BLR2054 PROTEIN"/>
    <property type="match status" value="1"/>
</dbReference>
<sequence>MIAEIFNRRFAERHVIVSKSFVALTLRRHHAEIVRLRRTIKHRVPRSGPTNRTWAMDLTAKADLSGRQQLVLGILDHGSRAALRLANLTDKRSLTILREVIEAIRRYGIPQRIRVDNEACFVSAAMQVALGRLGIRLQRIQPRCPWQNGRIERFFQKLNHIAIVDGDDLCAKLATFRCWYNHARPHQHLLGRGGRTPAEAWGGRTKATGMPTYFSGWNGRLVGWFFPPER</sequence>
<dbReference type="AlphaFoldDB" id="A0A9X3YLU3"/>
<dbReference type="InterPro" id="IPR001584">
    <property type="entry name" value="Integrase_cat-core"/>
</dbReference>
<dbReference type="InterPro" id="IPR012337">
    <property type="entry name" value="RNaseH-like_sf"/>
</dbReference>
<organism evidence="2 3">
    <name type="scientific">Tahibacter soli</name>
    <dbReference type="NCBI Taxonomy" id="2983605"/>
    <lineage>
        <taxon>Bacteria</taxon>
        <taxon>Pseudomonadati</taxon>
        <taxon>Pseudomonadota</taxon>
        <taxon>Gammaproteobacteria</taxon>
        <taxon>Lysobacterales</taxon>
        <taxon>Rhodanobacteraceae</taxon>
        <taxon>Tahibacter</taxon>
    </lineage>
</organism>
<dbReference type="InterPro" id="IPR036397">
    <property type="entry name" value="RNaseH_sf"/>
</dbReference>
<evidence type="ECO:0000313" key="2">
    <source>
        <dbReference type="EMBL" id="MDC8013999.1"/>
    </source>
</evidence>
<feature type="domain" description="Integrase catalytic" evidence="1">
    <location>
        <begin position="45"/>
        <end position="205"/>
    </location>
</feature>
<dbReference type="SUPFAM" id="SSF53098">
    <property type="entry name" value="Ribonuclease H-like"/>
    <property type="match status" value="1"/>
</dbReference>
<accession>A0A9X3YLU3</accession>
<name>A0A9X3YLU3_9GAMM</name>
<gene>
    <name evidence="2" type="ORF">OD750_015755</name>
</gene>
<protein>
    <submittedName>
        <fullName evidence="2">Integrase core domain-containing protein</fullName>
    </submittedName>
</protein>
<proteinExistence type="predicted"/>
<dbReference type="GO" id="GO:0003676">
    <property type="term" value="F:nucleic acid binding"/>
    <property type="evidence" value="ECO:0007669"/>
    <property type="project" value="InterPro"/>
</dbReference>
<reference evidence="2" key="1">
    <citation type="submission" date="2023-02" db="EMBL/GenBank/DDBJ databases">
        <title>Tahibacter soli sp. nov. isolated from soil.</title>
        <authorList>
            <person name="Baek J.H."/>
            <person name="Lee J.K."/>
            <person name="Choi D.G."/>
            <person name="Jeon C.O."/>
        </authorList>
    </citation>
    <scope>NUCLEOTIDE SEQUENCE</scope>
    <source>
        <strain evidence="2">BL</strain>
    </source>
</reference>
<dbReference type="Gene3D" id="3.30.420.10">
    <property type="entry name" value="Ribonuclease H-like superfamily/Ribonuclease H"/>
    <property type="match status" value="1"/>
</dbReference>
<dbReference type="PANTHER" id="PTHR47515">
    <property type="entry name" value="LOW CALCIUM RESPONSE LOCUS PROTEIN T"/>
    <property type="match status" value="1"/>
</dbReference>
<dbReference type="Pfam" id="PF13683">
    <property type="entry name" value="rve_3"/>
    <property type="match status" value="1"/>
</dbReference>
<keyword evidence="3" id="KW-1185">Reference proteome</keyword>